<gene>
    <name evidence="2" type="ORF">DWW02_00415</name>
</gene>
<organism evidence="2 3">
    <name type="scientific">Enterocloster bolteae</name>
    <dbReference type="NCBI Taxonomy" id="208479"/>
    <lineage>
        <taxon>Bacteria</taxon>
        <taxon>Bacillati</taxon>
        <taxon>Bacillota</taxon>
        <taxon>Clostridia</taxon>
        <taxon>Lachnospirales</taxon>
        <taxon>Lachnospiraceae</taxon>
        <taxon>Enterocloster</taxon>
    </lineage>
</organism>
<keyword evidence="1" id="KW-1133">Transmembrane helix</keyword>
<comment type="caution">
    <text evidence="2">The sequence shown here is derived from an EMBL/GenBank/DDBJ whole genome shotgun (WGS) entry which is preliminary data.</text>
</comment>
<name>A0A412ZGG5_9FIRM</name>
<reference evidence="2 3" key="1">
    <citation type="submission" date="2018-08" db="EMBL/GenBank/DDBJ databases">
        <title>A genome reference for cultivated species of the human gut microbiota.</title>
        <authorList>
            <person name="Zou Y."/>
            <person name="Xue W."/>
            <person name="Luo G."/>
        </authorList>
    </citation>
    <scope>NUCLEOTIDE SEQUENCE [LARGE SCALE GENOMIC DNA]</scope>
    <source>
        <strain evidence="2 3">AF14-18</strain>
    </source>
</reference>
<evidence type="ECO:0000313" key="3">
    <source>
        <dbReference type="Proteomes" id="UP000284543"/>
    </source>
</evidence>
<feature type="transmembrane region" description="Helical" evidence="1">
    <location>
        <begin position="241"/>
        <end position="258"/>
    </location>
</feature>
<dbReference type="Proteomes" id="UP000284543">
    <property type="component" value="Unassembled WGS sequence"/>
</dbReference>
<proteinExistence type="predicted"/>
<dbReference type="AlphaFoldDB" id="A0A412ZGG5"/>
<feature type="transmembrane region" description="Helical" evidence="1">
    <location>
        <begin position="402"/>
        <end position="423"/>
    </location>
</feature>
<evidence type="ECO:0000313" key="2">
    <source>
        <dbReference type="EMBL" id="RGV79261.1"/>
    </source>
</evidence>
<keyword evidence="1" id="KW-0472">Membrane</keyword>
<keyword evidence="1" id="KW-0812">Transmembrane</keyword>
<accession>A0A412ZGG5</accession>
<evidence type="ECO:0000256" key="1">
    <source>
        <dbReference type="SAM" id="Phobius"/>
    </source>
</evidence>
<protein>
    <recommendedName>
        <fullName evidence="4">Type II secretion system protein GspF domain-containing protein</fullName>
    </recommendedName>
</protein>
<dbReference type="PANTHER" id="PTHR35007:SF2">
    <property type="entry name" value="PILUS ASSEMBLE PROTEIN"/>
    <property type="match status" value="1"/>
</dbReference>
<dbReference type="EMBL" id="QRZM01000001">
    <property type="protein sequence ID" value="RGV79261.1"/>
    <property type="molecule type" value="Genomic_DNA"/>
</dbReference>
<dbReference type="PANTHER" id="PTHR35007">
    <property type="entry name" value="INTEGRAL MEMBRANE PROTEIN-RELATED"/>
    <property type="match status" value="1"/>
</dbReference>
<evidence type="ECO:0008006" key="4">
    <source>
        <dbReference type="Google" id="ProtNLM"/>
    </source>
</evidence>
<dbReference type="RefSeq" id="WP_118017805.1">
    <property type="nucleotide sequence ID" value="NZ_CAUHGS010000018.1"/>
</dbReference>
<sequence length="426" mass="48987">MRRTIKVRKRPAERLHAWIGRKQILCLMAGLFIGMAAQLWQRTDSALLEGDTLVRGSYGQGDQTYSLIVEGLGEKEVPVEMVLSERMYTKQEAHKTYEAVMVQLPQLILGNNPSLEDVRQDLNLLTYLDSYGIRLRWESDEPELLDSFGELHVQELKQRGIGEQGIKISLHVRMTEGNWPEEYELSVCVKPPVLTQQEQTEEAFVEFLKSQDELQSYTAYMKLPEKYQGQSLKYSLPEESVFVPVMGLGVAGAVLCFFGDQARQQNRTEERKRQLALDYPEVLSRLTIFLGAGMSIRTAWDKIALEYKMMVEQGRRRRRYVYEEMYETSCQMKGGVPEGKAFEEFGRRCGLQSYMKLGGLLEQNRKNGSKNLRNLLRTEMTDAFEQRKHQARRLGEEAGTKLLLPLFILLSVVMVMIAVPALMEFK</sequence>